<feature type="binding site" description="in other chain" evidence="8">
    <location>
        <begin position="138"/>
        <end position="140"/>
    </location>
    <ligand>
        <name>FMN</name>
        <dbReference type="ChEBI" id="CHEBI:58210"/>
        <note>ligand shared between dimeric partners</note>
    </ligand>
</feature>
<accession>A0A2M9DCK6</accession>
<dbReference type="PANTHER" id="PTHR43821">
    <property type="entry name" value="NAD(P)H NITROREDUCTASE YDJA-RELATED"/>
    <property type="match status" value="1"/>
</dbReference>
<feature type="domain" description="Nitroreductase" evidence="9">
    <location>
        <begin position="14"/>
        <end position="169"/>
    </location>
</feature>
<protein>
    <recommendedName>
        <fullName evidence="7">Putative NAD(P)H nitroreductase</fullName>
        <ecNumber evidence="7">1.-.-.-</ecNumber>
    </recommendedName>
</protein>
<evidence type="ECO:0000256" key="8">
    <source>
        <dbReference type="PIRSR" id="PIRSR000232-1"/>
    </source>
</evidence>
<gene>
    <name evidence="10" type="ORF">BV394_12240</name>
</gene>
<evidence type="ECO:0000256" key="3">
    <source>
        <dbReference type="ARBA" id="ARBA00022643"/>
    </source>
</evidence>
<keyword evidence="2 7" id="KW-0285">Flavoprotein</keyword>
<reference evidence="10 11" key="1">
    <citation type="submission" date="2017-01" db="EMBL/GenBank/DDBJ databases">
        <title>Genomic analysis of Xuhuaishuia manganoxidans DY6-4.</title>
        <authorList>
            <person name="Wang X."/>
        </authorList>
    </citation>
    <scope>NUCLEOTIDE SEQUENCE [LARGE SCALE GENOMIC DNA]</scope>
    <source>
        <strain evidence="10 11">DY6-4</strain>
    </source>
</reference>
<dbReference type="RefSeq" id="WP_076980422.1">
    <property type="nucleotide sequence ID" value="NZ_CP019124.1"/>
</dbReference>
<dbReference type="GO" id="GO:0016491">
    <property type="term" value="F:oxidoreductase activity"/>
    <property type="evidence" value="ECO:0007669"/>
    <property type="project" value="UniProtKB-UniRule"/>
</dbReference>
<keyword evidence="6 7" id="KW-0520">NAD</keyword>
<dbReference type="EC" id="1.-.-.-" evidence="7"/>
<dbReference type="STRING" id="1267768.BV394_12240"/>
<feature type="binding site" description="in other chain" evidence="8">
    <location>
        <begin position="15"/>
        <end position="17"/>
    </location>
    <ligand>
        <name>FMN</name>
        <dbReference type="ChEBI" id="CHEBI:58210"/>
        <note>ligand shared between dimeric partners</note>
    </ligand>
</feature>
<keyword evidence="4 7" id="KW-0521">NADP</keyword>
<dbReference type="Proteomes" id="UP000187266">
    <property type="component" value="Chromosome"/>
</dbReference>
<evidence type="ECO:0000256" key="5">
    <source>
        <dbReference type="ARBA" id="ARBA00023002"/>
    </source>
</evidence>
<keyword evidence="3 7" id="KW-0288">FMN</keyword>
<evidence type="ECO:0000256" key="6">
    <source>
        <dbReference type="ARBA" id="ARBA00023027"/>
    </source>
</evidence>
<comment type="cofactor">
    <cofactor evidence="8">
        <name>FMN</name>
        <dbReference type="ChEBI" id="CHEBI:58210"/>
    </cofactor>
    <text evidence="8">Binds 1 FMN per subunit.</text>
</comment>
<dbReference type="PIRSF" id="PIRSF000232">
    <property type="entry name" value="YdjA"/>
    <property type="match status" value="1"/>
</dbReference>
<proteinExistence type="inferred from homology"/>
<evidence type="ECO:0000256" key="1">
    <source>
        <dbReference type="ARBA" id="ARBA00007118"/>
    </source>
</evidence>
<evidence type="ECO:0000256" key="7">
    <source>
        <dbReference type="PIRNR" id="PIRNR000232"/>
    </source>
</evidence>
<evidence type="ECO:0000313" key="11">
    <source>
        <dbReference type="Proteomes" id="UP000187266"/>
    </source>
</evidence>
<feature type="binding site" evidence="8">
    <location>
        <position position="46"/>
    </location>
    <ligand>
        <name>FMN</name>
        <dbReference type="ChEBI" id="CHEBI:58210"/>
        <note>ligand shared between dimeric partners</note>
    </ligand>
</feature>
<evidence type="ECO:0000259" key="9">
    <source>
        <dbReference type="Pfam" id="PF00881"/>
    </source>
</evidence>
<dbReference type="PANTHER" id="PTHR43821:SF1">
    <property type="entry name" value="NAD(P)H NITROREDUCTASE YDJA-RELATED"/>
    <property type="match status" value="1"/>
</dbReference>
<dbReference type="InterPro" id="IPR029479">
    <property type="entry name" value="Nitroreductase"/>
</dbReference>
<evidence type="ECO:0000256" key="4">
    <source>
        <dbReference type="ARBA" id="ARBA00022857"/>
    </source>
</evidence>
<comment type="similarity">
    <text evidence="1 7">Belongs to the nitroreductase family.</text>
</comment>
<evidence type="ECO:0000313" key="10">
    <source>
        <dbReference type="EMBL" id="APX90404.1"/>
    </source>
</evidence>
<name>A0A1U7DK76_9RHOB</name>
<dbReference type="CDD" id="cd02135">
    <property type="entry name" value="YdjA-like"/>
    <property type="match status" value="1"/>
</dbReference>
<dbReference type="Pfam" id="PF00881">
    <property type="entry name" value="Nitroreductase"/>
    <property type="match status" value="1"/>
</dbReference>
<dbReference type="AlphaFoldDB" id="A0A1U7DK76"/>
<dbReference type="SUPFAM" id="SSF55469">
    <property type="entry name" value="FMN-dependent nitroreductase-like"/>
    <property type="match status" value="1"/>
</dbReference>
<dbReference type="InterPro" id="IPR052530">
    <property type="entry name" value="NAD(P)H_nitroreductase"/>
</dbReference>
<organism evidence="10 11">
    <name type="scientific">Brevirhabdus pacifica</name>
    <dbReference type="NCBI Taxonomy" id="1267768"/>
    <lineage>
        <taxon>Bacteria</taxon>
        <taxon>Pseudomonadati</taxon>
        <taxon>Pseudomonadota</taxon>
        <taxon>Alphaproteobacteria</taxon>
        <taxon>Rhodobacterales</taxon>
        <taxon>Paracoccaceae</taxon>
        <taxon>Brevirhabdus</taxon>
    </lineage>
</organism>
<feature type="binding site" evidence="8">
    <location>
        <position position="42"/>
    </location>
    <ligand>
        <name>FMN</name>
        <dbReference type="ChEBI" id="CHEBI:58210"/>
        <note>ligand shared between dimeric partners</note>
    </ligand>
</feature>
<dbReference type="Gene3D" id="3.40.109.10">
    <property type="entry name" value="NADH Oxidase"/>
    <property type="match status" value="1"/>
</dbReference>
<sequence length="192" mass="20516">MPQPDSAALHFLMTRRSRPAKTLRAPGPSRAELLPLLTAAARTPDHGKLEPWRFMVLTKPALVRLAELVAGIGPDSGLGPDQIAKMEAQFATAEVVVAVIACPVPSDKVPAIEQTLSAGAVCLSLLNAALAAGWGANWLTGWASHDRRFMTEGLGLAEEEYVAGFIHIGTETVAPPERPRPNLDAKVTWVEE</sequence>
<dbReference type="EMBL" id="CP019124">
    <property type="protein sequence ID" value="APX90404.1"/>
    <property type="molecule type" value="Genomic_DNA"/>
</dbReference>
<dbReference type="OrthoDB" id="9804207at2"/>
<dbReference type="InterPro" id="IPR026021">
    <property type="entry name" value="YdjA-like"/>
</dbReference>
<dbReference type="InterPro" id="IPR000415">
    <property type="entry name" value="Nitroreductase-like"/>
</dbReference>
<keyword evidence="5 7" id="KW-0560">Oxidoreductase</keyword>
<keyword evidence="11" id="KW-1185">Reference proteome</keyword>
<evidence type="ECO:0000256" key="2">
    <source>
        <dbReference type="ARBA" id="ARBA00022630"/>
    </source>
</evidence>
<accession>A0A1U7DK76</accession>